<dbReference type="GO" id="GO:0016020">
    <property type="term" value="C:membrane"/>
    <property type="evidence" value="ECO:0007669"/>
    <property type="project" value="UniProtKB-SubCell"/>
</dbReference>
<keyword evidence="2 6" id="KW-0812">Transmembrane</keyword>
<feature type="transmembrane region" description="Helical" evidence="6">
    <location>
        <begin position="257"/>
        <end position="278"/>
    </location>
</feature>
<dbReference type="Proteomes" id="UP001515480">
    <property type="component" value="Unassembled WGS sequence"/>
</dbReference>
<organism evidence="8 9">
    <name type="scientific">Prymnesium parvum</name>
    <name type="common">Toxic golden alga</name>
    <dbReference type="NCBI Taxonomy" id="97485"/>
    <lineage>
        <taxon>Eukaryota</taxon>
        <taxon>Haptista</taxon>
        <taxon>Haptophyta</taxon>
        <taxon>Prymnesiophyceae</taxon>
        <taxon>Prymnesiales</taxon>
        <taxon>Prymnesiaceae</taxon>
        <taxon>Prymnesium</taxon>
    </lineage>
</organism>
<dbReference type="PANTHER" id="PTHR11132">
    <property type="entry name" value="SOLUTE CARRIER FAMILY 35"/>
    <property type="match status" value="1"/>
</dbReference>
<accession>A0AB34KAF2</accession>
<evidence type="ECO:0000256" key="5">
    <source>
        <dbReference type="SAM" id="MobiDB-lite"/>
    </source>
</evidence>
<dbReference type="Pfam" id="PF03151">
    <property type="entry name" value="TPT"/>
    <property type="match status" value="1"/>
</dbReference>
<feature type="transmembrane region" description="Helical" evidence="6">
    <location>
        <begin position="195"/>
        <end position="214"/>
    </location>
</feature>
<reference evidence="8 9" key="1">
    <citation type="journal article" date="2024" name="Science">
        <title>Giant polyketide synthase enzymes in the biosynthesis of giant marine polyether toxins.</title>
        <authorList>
            <person name="Fallon T.R."/>
            <person name="Shende V.V."/>
            <person name="Wierzbicki I.H."/>
            <person name="Pendleton A.L."/>
            <person name="Watervoot N.F."/>
            <person name="Auber R.P."/>
            <person name="Gonzalez D.J."/>
            <person name="Wisecaver J.H."/>
            <person name="Moore B.S."/>
        </authorList>
    </citation>
    <scope>NUCLEOTIDE SEQUENCE [LARGE SCALE GENOMIC DNA]</scope>
    <source>
        <strain evidence="8 9">12B1</strain>
    </source>
</reference>
<dbReference type="InterPro" id="IPR004853">
    <property type="entry name" value="Sugar_P_trans_dom"/>
</dbReference>
<feature type="transmembrane region" description="Helical" evidence="6">
    <location>
        <begin position="106"/>
        <end position="124"/>
    </location>
</feature>
<feature type="domain" description="Sugar phosphate transporter" evidence="7">
    <location>
        <begin position="16"/>
        <end position="301"/>
    </location>
</feature>
<gene>
    <name evidence="8" type="ORF">AB1Y20_000888</name>
</gene>
<keyword evidence="4 6" id="KW-0472">Membrane</keyword>
<protein>
    <recommendedName>
        <fullName evidence="7">Sugar phosphate transporter domain-containing protein</fullName>
    </recommendedName>
</protein>
<sequence length="346" mass="38014">MPFDGDRAPTNMQITSAVIAYCFCSGGMLIINKLAVHHIPLPALLTVCQFASASVVVFGCKLLGILEMDNFEWARAKYFLIYVAFFTIGTYTNMKVLSLANVETVIVFRSCTPLAVSIFDYLCYQRAMPNLRSCVSLLLISAGAVGYIITDREFQVNGFAAYFWVSIWWVVLVFQLTYGKFLVGGLQHVSLWTPVLYTNTFSVIPALAIALLAGEVSDYRLAAVSLDSRAIGWLLLSCAIGIGISWAGFWCQSVVTATTYSVVGVMNKMLTVTVNVLIWDKHASAYGIGCLCFCLVGGSLYQQSPLREDAKPSESLDSEETALKPLSDDCEKFSDDDLPRLSTTKM</sequence>
<evidence type="ECO:0000256" key="2">
    <source>
        <dbReference type="ARBA" id="ARBA00022692"/>
    </source>
</evidence>
<evidence type="ECO:0000256" key="1">
    <source>
        <dbReference type="ARBA" id="ARBA00004141"/>
    </source>
</evidence>
<feature type="region of interest" description="Disordered" evidence="5">
    <location>
        <begin position="310"/>
        <end position="346"/>
    </location>
</feature>
<feature type="transmembrane region" description="Helical" evidence="6">
    <location>
        <begin position="161"/>
        <end position="183"/>
    </location>
</feature>
<evidence type="ECO:0000313" key="9">
    <source>
        <dbReference type="Proteomes" id="UP001515480"/>
    </source>
</evidence>
<keyword evidence="9" id="KW-1185">Reference proteome</keyword>
<evidence type="ECO:0000256" key="3">
    <source>
        <dbReference type="ARBA" id="ARBA00022989"/>
    </source>
</evidence>
<feature type="transmembrane region" description="Helical" evidence="6">
    <location>
        <begin position="284"/>
        <end position="301"/>
    </location>
</feature>
<feature type="transmembrane region" description="Helical" evidence="6">
    <location>
        <begin position="43"/>
        <end position="66"/>
    </location>
</feature>
<evidence type="ECO:0000256" key="4">
    <source>
        <dbReference type="ARBA" id="ARBA00023136"/>
    </source>
</evidence>
<feature type="transmembrane region" description="Helical" evidence="6">
    <location>
        <begin position="78"/>
        <end position="94"/>
    </location>
</feature>
<proteinExistence type="predicted"/>
<feature type="transmembrane region" description="Helical" evidence="6">
    <location>
        <begin position="131"/>
        <end position="149"/>
    </location>
</feature>
<feature type="transmembrane region" description="Helical" evidence="6">
    <location>
        <begin position="12"/>
        <end position="31"/>
    </location>
</feature>
<comment type="caution">
    <text evidence="8">The sequence shown here is derived from an EMBL/GenBank/DDBJ whole genome shotgun (WGS) entry which is preliminary data.</text>
</comment>
<comment type="subcellular location">
    <subcellularLocation>
        <location evidence="1">Membrane</location>
        <topology evidence="1">Multi-pass membrane protein</topology>
    </subcellularLocation>
</comment>
<feature type="compositionally biased region" description="Basic and acidic residues" evidence="5">
    <location>
        <begin position="326"/>
        <end position="339"/>
    </location>
</feature>
<keyword evidence="3 6" id="KW-1133">Transmembrane helix</keyword>
<dbReference type="InterPro" id="IPR050186">
    <property type="entry name" value="TPT_transporter"/>
</dbReference>
<evidence type="ECO:0000259" key="7">
    <source>
        <dbReference type="Pfam" id="PF03151"/>
    </source>
</evidence>
<evidence type="ECO:0000313" key="8">
    <source>
        <dbReference type="EMBL" id="KAL1529961.1"/>
    </source>
</evidence>
<dbReference type="AlphaFoldDB" id="A0AB34KAF2"/>
<name>A0AB34KAF2_PRYPA</name>
<evidence type="ECO:0000256" key="6">
    <source>
        <dbReference type="SAM" id="Phobius"/>
    </source>
</evidence>
<dbReference type="EMBL" id="JBGBPQ010000001">
    <property type="protein sequence ID" value="KAL1529961.1"/>
    <property type="molecule type" value="Genomic_DNA"/>
</dbReference>
<feature type="transmembrane region" description="Helical" evidence="6">
    <location>
        <begin position="230"/>
        <end position="250"/>
    </location>
</feature>